<dbReference type="AlphaFoldDB" id="A0A1X2IK24"/>
<keyword evidence="4" id="KW-0498">Mitosis</keyword>
<keyword evidence="3" id="KW-0132">Cell division</keyword>
<dbReference type="GO" id="GO:0007059">
    <property type="term" value="P:chromosome segregation"/>
    <property type="evidence" value="ECO:0007669"/>
    <property type="project" value="UniProtKB-ARBA"/>
</dbReference>
<dbReference type="Proteomes" id="UP000193560">
    <property type="component" value="Unassembled WGS sequence"/>
</dbReference>
<dbReference type="SUPFAM" id="SSF52540">
    <property type="entry name" value="P-loop containing nucleoside triphosphate hydrolases"/>
    <property type="match status" value="1"/>
</dbReference>
<evidence type="ECO:0000256" key="6">
    <source>
        <dbReference type="ARBA" id="ARBA00023242"/>
    </source>
</evidence>
<evidence type="ECO:0000256" key="9">
    <source>
        <dbReference type="SAM" id="Coils"/>
    </source>
</evidence>
<evidence type="ECO:0000313" key="12">
    <source>
        <dbReference type="Proteomes" id="UP000193560"/>
    </source>
</evidence>
<keyword evidence="12" id="KW-1185">Reference proteome</keyword>
<dbReference type="InterPro" id="IPR036277">
    <property type="entry name" value="SMC_hinge_sf"/>
</dbReference>
<comment type="caution">
    <text evidence="11">The sequence shown here is derived from an EMBL/GenBank/DDBJ whole genome shotgun (WGS) entry which is preliminary data.</text>
</comment>
<evidence type="ECO:0000256" key="7">
    <source>
        <dbReference type="ARBA" id="ARBA00023306"/>
    </source>
</evidence>
<dbReference type="SUPFAM" id="SSF75553">
    <property type="entry name" value="Smc hinge domain"/>
    <property type="match status" value="1"/>
</dbReference>
<dbReference type="CDD" id="cd03272">
    <property type="entry name" value="ABC_SMC3_euk"/>
    <property type="match status" value="1"/>
</dbReference>
<dbReference type="FunFam" id="3.40.50.300:FF:000424">
    <property type="entry name" value="Structural maintenance of chromosomes 3"/>
    <property type="match status" value="1"/>
</dbReference>
<sequence length="1194" mass="137193">MYIKQITIQGFKSYKDQTTFDPFSPQHNVIVGRNGSGKSNFFSAIRFVLGDAYTNLTKEERQSLLHEGVGSATISAYVEIVFNNADNRLPVDKLEVTLKRSIGLSLDEYSLDGKPITKSDVKNLFESIGFSSANPYFVVPQGKINSLTVAKDKDRLELLKDIAGTSVYEEKRKESTGLMQETDTKRVKITEVLEYIQERLDQLEEEKDELSQFQLLDRDRRSLEYTIYAREQADSNTKLEELEETRRRDLEVRDSKREEYNDNDTSLTALENNKRDLMQSLQVKEMDKTELQDELDDLMKLRTQLELQIKDLEENQLSDTELEAKITAQIGQLDSEIATKEHQVNEISPRYESIQKSDHTLRQQLETLKVELEGLYAKQARLSQYKNRAERDQWLQKQIQDLSVLYKDVEQQIETLSDEKEAANEHLLQKTQRIQDIQEKVSVQRLAKEKLLDEEIQVKEERDQLTEARKNLWREEAGLDSSLTNCKNEIHKAERALSGSMDKNTSIGLSAISRITKEYNIDGVHGPLFELFEVDERFRTAVEVAAGSSLFHVVVDTDETATKLLEAMNAEKGGRVTFVPLNRVKSTPSEYPTANDAIPLIQKLRFNDMYQKAFEQIFGRTLVCPSLDVAASYAKSRGFTVVTLNGDRVDNRGAFSGGFTDFRHSRLEAAKTLKTQRTALEQNQQRVKTIKTDVEKLNQQVTQALNALQQVETKKKKIQLQEEPVELIAKLRKEEDYCTKLIASKEKSLDKARTNLAHLKQQMSGYETELQSEPTQSLSTEEQAIVMKNRAEMEGIRQQLSEISETKLSMENEIDGLKASLENDLQRKRTDLINKRDRADANTSAEELAQRTKEHKAVVRKLGKLAKRITELDNEIDANQDRLAKYTEEYDQLTSMQTKLTQDIARLEKHLERYLYRRSILHQRKEECNANIRDLGVLPEEAFGKFKAYSVERLLRRLHKANEGLKKYNHVNKKAFEQYTRFTKQREQLSTRKNELDTSAESIRTLVESLDRRKNEAIERTFNEVSTNFTDIFETLVPAGRGELVMKRQVETTQYDMDVDEGSSLDLIERYSGVAIKVSFNSQSDEGMIMQQLSGGQKSLVALALIFAIQKCDPAPFYLFDEIDANLDMQYRTAVAEMIHSLSKNAQFITTTFRPELLAEADKFYGVTFQNKVSRIHAIAKEYALGFVEEEQAH</sequence>
<dbReference type="PANTHER" id="PTHR43977">
    <property type="entry name" value="STRUCTURAL MAINTENANCE OF CHROMOSOMES PROTEIN 3"/>
    <property type="match status" value="1"/>
</dbReference>
<dbReference type="InterPro" id="IPR003395">
    <property type="entry name" value="RecF/RecN/SMC_N"/>
</dbReference>
<dbReference type="Gene3D" id="3.40.50.300">
    <property type="entry name" value="P-loop containing nucleotide triphosphate hydrolases"/>
    <property type="match status" value="2"/>
</dbReference>
<feature type="coiled-coil region" evidence="9">
    <location>
        <begin position="793"/>
        <end position="903"/>
    </location>
</feature>
<dbReference type="GO" id="GO:0005634">
    <property type="term" value="C:nucleus"/>
    <property type="evidence" value="ECO:0007669"/>
    <property type="project" value="UniProtKB-SubCell"/>
</dbReference>
<dbReference type="InterPro" id="IPR041741">
    <property type="entry name" value="SMC3_ABC_euk"/>
</dbReference>
<organism evidence="11 12">
    <name type="scientific">Absidia repens</name>
    <dbReference type="NCBI Taxonomy" id="90262"/>
    <lineage>
        <taxon>Eukaryota</taxon>
        <taxon>Fungi</taxon>
        <taxon>Fungi incertae sedis</taxon>
        <taxon>Mucoromycota</taxon>
        <taxon>Mucoromycotina</taxon>
        <taxon>Mucoromycetes</taxon>
        <taxon>Mucorales</taxon>
        <taxon>Cunninghamellaceae</taxon>
        <taxon>Absidia</taxon>
    </lineage>
</organism>
<comment type="similarity">
    <text evidence="2">Belongs to the SMC family. SMC3 subfamily.</text>
</comment>
<dbReference type="Gene3D" id="3.30.70.1620">
    <property type="match status" value="1"/>
</dbReference>
<gene>
    <name evidence="11" type="ORF">BCR42DRAFT_241765</name>
</gene>
<feature type="coiled-coil region" evidence="9">
    <location>
        <begin position="680"/>
        <end position="769"/>
    </location>
</feature>
<proteinExistence type="inferred from homology"/>
<dbReference type="EMBL" id="MCGE01000009">
    <property type="protein sequence ID" value="ORZ17870.1"/>
    <property type="molecule type" value="Genomic_DNA"/>
</dbReference>
<dbReference type="GO" id="GO:0016887">
    <property type="term" value="F:ATP hydrolysis activity"/>
    <property type="evidence" value="ECO:0007669"/>
    <property type="project" value="InterPro"/>
</dbReference>
<dbReference type="Gene3D" id="1.20.1060.20">
    <property type="match status" value="1"/>
</dbReference>
<dbReference type="Pfam" id="PF02463">
    <property type="entry name" value="SMC_N"/>
    <property type="match status" value="1"/>
</dbReference>
<keyword evidence="6 8" id="KW-0539">Nucleus</keyword>
<evidence type="ECO:0000259" key="10">
    <source>
        <dbReference type="SMART" id="SM00968"/>
    </source>
</evidence>
<evidence type="ECO:0000256" key="8">
    <source>
        <dbReference type="PIRNR" id="PIRNR005719"/>
    </source>
</evidence>
<dbReference type="GO" id="GO:0051301">
    <property type="term" value="P:cell division"/>
    <property type="evidence" value="ECO:0007669"/>
    <property type="project" value="UniProtKB-KW"/>
</dbReference>
<keyword evidence="7" id="KW-0131">Cell cycle</keyword>
<name>A0A1X2IK24_9FUNG</name>
<feature type="coiled-coil region" evidence="9">
    <location>
        <begin position="399"/>
        <end position="471"/>
    </location>
</feature>
<evidence type="ECO:0000256" key="3">
    <source>
        <dbReference type="ARBA" id="ARBA00022618"/>
    </source>
</evidence>
<dbReference type="STRING" id="90262.A0A1X2IK24"/>
<dbReference type="GO" id="GO:0005524">
    <property type="term" value="F:ATP binding"/>
    <property type="evidence" value="ECO:0007669"/>
    <property type="project" value="InterPro"/>
</dbReference>
<accession>A0A1X2IK24</accession>
<dbReference type="SMART" id="SM00968">
    <property type="entry name" value="SMC_hinge"/>
    <property type="match status" value="1"/>
</dbReference>
<dbReference type="GO" id="GO:0051276">
    <property type="term" value="P:chromosome organization"/>
    <property type="evidence" value="ECO:0007669"/>
    <property type="project" value="InterPro"/>
</dbReference>
<dbReference type="Pfam" id="PF06470">
    <property type="entry name" value="SMC_hinge"/>
    <property type="match status" value="1"/>
</dbReference>
<evidence type="ECO:0000256" key="4">
    <source>
        <dbReference type="ARBA" id="ARBA00022776"/>
    </source>
</evidence>
<dbReference type="InterPro" id="IPR010935">
    <property type="entry name" value="SMC_hinge"/>
</dbReference>
<dbReference type="GO" id="GO:0005694">
    <property type="term" value="C:chromosome"/>
    <property type="evidence" value="ECO:0007669"/>
    <property type="project" value="InterPro"/>
</dbReference>
<dbReference type="PIRSF" id="PIRSF005719">
    <property type="entry name" value="SMC"/>
    <property type="match status" value="1"/>
</dbReference>
<protein>
    <recommendedName>
        <fullName evidence="8">Structural maintenance of chromosomes protein</fullName>
    </recommendedName>
</protein>
<dbReference type="FunFam" id="3.40.50.300:FF:000370">
    <property type="entry name" value="Structural maintenance of chromosomes 3"/>
    <property type="match status" value="1"/>
</dbReference>
<reference evidence="11 12" key="1">
    <citation type="submission" date="2016-07" db="EMBL/GenBank/DDBJ databases">
        <title>Pervasive Adenine N6-methylation of Active Genes in Fungi.</title>
        <authorList>
            <consortium name="DOE Joint Genome Institute"/>
            <person name="Mondo S.J."/>
            <person name="Dannebaum R.O."/>
            <person name="Kuo R.C."/>
            <person name="Labutti K."/>
            <person name="Haridas S."/>
            <person name="Kuo A."/>
            <person name="Salamov A."/>
            <person name="Ahrendt S.R."/>
            <person name="Lipzen A."/>
            <person name="Sullivan W."/>
            <person name="Andreopoulos W.B."/>
            <person name="Clum A."/>
            <person name="Lindquist E."/>
            <person name="Daum C."/>
            <person name="Ramamoorthy G.K."/>
            <person name="Gryganskyi A."/>
            <person name="Culley D."/>
            <person name="Magnuson J.K."/>
            <person name="James T.Y."/>
            <person name="O'Malley M.A."/>
            <person name="Stajich J.E."/>
            <person name="Spatafora J.W."/>
            <person name="Visel A."/>
            <person name="Grigoriev I.V."/>
        </authorList>
    </citation>
    <scope>NUCLEOTIDE SEQUENCE [LARGE SCALE GENOMIC DNA]</scope>
    <source>
        <strain evidence="11 12">NRRL 1336</strain>
    </source>
</reference>
<evidence type="ECO:0000313" key="11">
    <source>
        <dbReference type="EMBL" id="ORZ17870.1"/>
    </source>
</evidence>
<feature type="coiled-coil region" evidence="9">
    <location>
        <begin position="186"/>
        <end position="315"/>
    </location>
</feature>
<comment type="subcellular location">
    <subcellularLocation>
        <location evidence="1 8">Nucleus</location>
    </subcellularLocation>
</comment>
<dbReference type="InterPro" id="IPR024704">
    <property type="entry name" value="SMC"/>
</dbReference>
<keyword evidence="5 9" id="KW-0175">Coiled coil</keyword>
<dbReference type="OrthoDB" id="5575062at2759"/>
<dbReference type="InterPro" id="IPR027417">
    <property type="entry name" value="P-loop_NTPase"/>
</dbReference>
<evidence type="ECO:0000256" key="2">
    <source>
        <dbReference type="ARBA" id="ARBA00005917"/>
    </source>
</evidence>
<feature type="domain" description="SMC hinge" evidence="10">
    <location>
        <begin position="522"/>
        <end position="634"/>
    </location>
</feature>
<evidence type="ECO:0000256" key="1">
    <source>
        <dbReference type="ARBA" id="ARBA00004123"/>
    </source>
</evidence>
<evidence type="ECO:0000256" key="5">
    <source>
        <dbReference type="ARBA" id="ARBA00023054"/>
    </source>
</evidence>